<organism evidence="2 3">
    <name type="scientific">Phyllachora maydis</name>
    <dbReference type="NCBI Taxonomy" id="1825666"/>
    <lineage>
        <taxon>Eukaryota</taxon>
        <taxon>Fungi</taxon>
        <taxon>Dikarya</taxon>
        <taxon>Ascomycota</taxon>
        <taxon>Pezizomycotina</taxon>
        <taxon>Sordariomycetes</taxon>
        <taxon>Sordariomycetidae</taxon>
        <taxon>Phyllachorales</taxon>
        <taxon>Phyllachoraceae</taxon>
        <taxon>Phyllachora</taxon>
    </lineage>
</organism>
<evidence type="ECO:0000313" key="3">
    <source>
        <dbReference type="Proteomes" id="UP001217918"/>
    </source>
</evidence>
<proteinExistence type="predicted"/>
<dbReference type="AlphaFoldDB" id="A0AAD9MCS5"/>
<dbReference type="EMBL" id="JAQQPM010000005">
    <property type="protein sequence ID" value="KAK2071537.1"/>
    <property type="molecule type" value="Genomic_DNA"/>
</dbReference>
<feature type="region of interest" description="Disordered" evidence="1">
    <location>
        <begin position="187"/>
        <end position="304"/>
    </location>
</feature>
<feature type="region of interest" description="Disordered" evidence="1">
    <location>
        <begin position="32"/>
        <end position="169"/>
    </location>
</feature>
<feature type="compositionally biased region" description="Low complexity" evidence="1">
    <location>
        <begin position="432"/>
        <end position="443"/>
    </location>
</feature>
<feature type="compositionally biased region" description="Polar residues" evidence="1">
    <location>
        <begin position="292"/>
        <end position="304"/>
    </location>
</feature>
<accession>A0AAD9MCS5</accession>
<name>A0AAD9MCS5_9PEZI</name>
<reference evidence="2" key="1">
    <citation type="journal article" date="2023" name="Mol. Plant Microbe Interact.">
        <title>Elucidating the Obligate Nature and Biological Capacity of an Invasive Fungal Corn Pathogen.</title>
        <authorList>
            <person name="MacCready J.S."/>
            <person name="Roggenkamp E.M."/>
            <person name="Gdanetz K."/>
            <person name="Chilvers M.I."/>
        </authorList>
    </citation>
    <scope>NUCLEOTIDE SEQUENCE</scope>
    <source>
        <strain evidence="2">PM02</strain>
    </source>
</reference>
<protein>
    <submittedName>
        <fullName evidence="2">Uncharacterized protein</fullName>
    </submittedName>
</protein>
<sequence>MAESAPGEDAISKGGHSLRKRARIDYTQELIDNYGSSAPTRESMLRRRNAGHATASDGLDEEYEDENDIPAPAGGVPEGVKKRLGVSRTRLGQGQNQVTSAPVQREDIEQGEEDTDEPVSGRKRRRGAALSKAPDRDAQDEMDDEEGAKEMPKAKRQRLTRMQAAALSKSSAKLGEITPGVFYKEAAAAAEEAAESRPPTPSSDNDAQMGENAESAYGLREKKKRNFAAENDPELETRAKKRARVSAQAASVPRERTPAGPAGPTKRQKQRIPFKRPDVGGDSRKVPPPPSLTSGLAASANVNNAGPIPAMGVPLAPAPPVPQAPYIHTFRANPSSASKASASGATPPAGTARYPKKTPKIKLVGNGAASGASSRSQTPIAGTQGPPPAAGSADDKPYNEMSKSEKMSASMKRRWAMGEMKGAVAKRKDTLAQKAKAKAAGAAPPSDGQARGGGAVGGGKRGKGAGTAQPAPATTALAAASSGANPNPTPAAPPIPPAEPQPQQMWYAYFPAGLGLHPGQGV</sequence>
<feature type="region of interest" description="Disordered" evidence="1">
    <location>
        <begin position="326"/>
        <end position="503"/>
    </location>
</feature>
<feature type="compositionally biased region" description="Polar residues" evidence="1">
    <location>
        <begin position="90"/>
        <end position="102"/>
    </location>
</feature>
<gene>
    <name evidence="2" type="ORF">P8C59_005952</name>
</gene>
<feature type="compositionally biased region" description="Low complexity" evidence="1">
    <location>
        <begin position="334"/>
        <end position="352"/>
    </location>
</feature>
<feature type="compositionally biased region" description="Pro residues" evidence="1">
    <location>
        <begin position="487"/>
        <end position="500"/>
    </location>
</feature>
<feature type="compositionally biased region" description="Low complexity" evidence="1">
    <location>
        <begin position="466"/>
        <end position="486"/>
    </location>
</feature>
<feature type="compositionally biased region" description="Basic and acidic residues" evidence="1">
    <location>
        <begin position="275"/>
        <end position="285"/>
    </location>
</feature>
<comment type="caution">
    <text evidence="2">The sequence shown here is derived from an EMBL/GenBank/DDBJ whole genome shotgun (WGS) entry which is preliminary data.</text>
</comment>
<keyword evidence="3" id="KW-1185">Reference proteome</keyword>
<feature type="compositionally biased region" description="Acidic residues" evidence="1">
    <location>
        <begin position="58"/>
        <end position="68"/>
    </location>
</feature>
<evidence type="ECO:0000313" key="2">
    <source>
        <dbReference type="EMBL" id="KAK2071537.1"/>
    </source>
</evidence>
<feature type="region of interest" description="Disordered" evidence="1">
    <location>
        <begin position="1"/>
        <end position="20"/>
    </location>
</feature>
<feature type="compositionally biased region" description="Basic and acidic residues" evidence="1">
    <location>
        <begin position="393"/>
        <end position="406"/>
    </location>
</feature>
<feature type="compositionally biased region" description="Low complexity" evidence="1">
    <location>
        <begin position="365"/>
        <end position="374"/>
    </location>
</feature>
<evidence type="ECO:0000256" key="1">
    <source>
        <dbReference type="SAM" id="MobiDB-lite"/>
    </source>
</evidence>
<feature type="compositionally biased region" description="Gly residues" evidence="1">
    <location>
        <begin position="450"/>
        <end position="459"/>
    </location>
</feature>
<dbReference type="Proteomes" id="UP001217918">
    <property type="component" value="Unassembled WGS sequence"/>
</dbReference>